<dbReference type="GO" id="GO:0005742">
    <property type="term" value="C:mitochondrial outer membrane translocase complex"/>
    <property type="evidence" value="ECO:0007669"/>
    <property type="project" value="InterPro"/>
</dbReference>
<keyword evidence="8" id="KW-0496">Mitochondrion</keyword>
<gene>
    <name evidence="10" type="ORF">M0812_30051</name>
</gene>
<keyword evidence="9" id="KW-0472">Membrane</keyword>
<evidence type="ECO:0000313" key="10">
    <source>
        <dbReference type="EMBL" id="KAJ3423521.1"/>
    </source>
</evidence>
<accession>A0AAV7Y4R0</accession>
<evidence type="ECO:0000256" key="9">
    <source>
        <dbReference type="ARBA" id="ARBA00023136"/>
    </source>
</evidence>
<dbReference type="GO" id="GO:0030150">
    <property type="term" value="P:protein import into mitochondrial matrix"/>
    <property type="evidence" value="ECO:0007669"/>
    <property type="project" value="InterPro"/>
</dbReference>
<name>A0AAV7Y4R0_9EUKA</name>
<keyword evidence="4" id="KW-0812">Transmembrane</keyword>
<dbReference type="EMBL" id="JANTQA010000076">
    <property type="protein sequence ID" value="KAJ3423521.1"/>
    <property type="molecule type" value="Genomic_DNA"/>
</dbReference>
<sequence length="81" mass="9202">MDNSEPKTVINENLKEVGSKLLGVGKTVLHWGWVPLIFYLGMKSEPKPNLFSLVGVVTRLEKTLTNEFLLQQKFMIKILNS</sequence>
<comment type="caution">
    <text evidence="10">The sequence shown here is derived from an EMBL/GenBank/DDBJ whole genome shotgun (WGS) entry which is preliminary data.</text>
</comment>
<dbReference type="AlphaFoldDB" id="A0AAV7Y4R0"/>
<dbReference type="Pfam" id="PF08038">
    <property type="entry name" value="Tom7"/>
    <property type="match status" value="1"/>
</dbReference>
<keyword evidence="7" id="KW-1133">Transmembrane helix</keyword>
<evidence type="ECO:0000256" key="2">
    <source>
        <dbReference type="ARBA" id="ARBA00010917"/>
    </source>
</evidence>
<comment type="subcellular location">
    <subcellularLocation>
        <location evidence="1">Mitochondrion outer membrane</location>
        <topology evidence="1">Single-pass membrane protein</topology>
    </subcellularLocation>
</comment>
<keyword evidence="3" id="KW-0813">Transport</keyword>
<comment type="similarity">
    <text evidence="2">Belongs to the Tom7 family.</text>
</comment>
<evidence type="ECO:0000256" key="1">
    <source>
        <dbReference type="ARBA" id="ARBA00004572"/>
    </source>
</evidence>
<protein>
    <submittedName>
        <fullName evidence="10">Import receptor subunit tom7</fullName>
    </submittedName>
</protein>
<evidence type="ECO:0000256" key="7">
    <source>
        <dbReference type="ARBA" id="ARBA00022989"/>
    </source>
</evidence>
<proteinExistence type="inferred from homology"/>
<evidence type="ECO:0000256" key="5">
    <source>
        <dbReference type="ARBA" id="ARBA00022787"/>
    </source>
</evidence>
<dbReference type="Proteomes" id="UP001146793">
    <property type="component" value="Unassembled WGS sequence"/>
</dbReference>
<keyword evidence="6" id="KW-0653">Protein transport</keyword>
<evidence type="ECO:0000256" key="8">
    <source>
        <dbReference type="ARBA" id="ARBA00023128"/>
    </source>
</evidence>
<dbReference type="PANTHER" id="PTHR34944">
    <property type="entry name" value="MITOCHONDRIAL IMPORT RECEPTOR SUBUNIT TOM7"/>
    <property type="match status" value="1"/>
</dbReference>
<keyword evidence="5" id="KW-1000">Mitochondrion outer membrane</keyword>
<reference evidence="10" key="1">
    <citation type="submission" date="2022-08" db="EMBL/GenBank/DDBJ databases">
        <title>Novel sulphate-reducing endosymbionts in the free-living metamonad Anaeramoeba.</title>
        <authorList>
            <person name="Jerlstrom-Hultqvist J."/>
            <person name="Cepicka I."/>
            <person name="Gallot-Lavallee L."/>
            <person name="Salas-Leiva D."/>
            <person name="Curtis B.A."/>
            <person name="Zahonova K."/>
            <person name="Pipaliya S."/>
            <person name="Dacks J."/>
            <person name="Roger A.J."/>
        </authorList>
    </citation>
    <scope>NUCLEOTIDE SEQUENCE</scope>
    <source>
        <strain evidence="10">Busselton2</strain>
    </source>
</reference>
<dbReference type="GO" id="GO:0045040">
    <property type="term" value="P:protein insertion into mitochondrial outer membrane"/>
    <property type="evidence" value="ECO:0007669"/>
    <property type="project" value="TreeGrafter"/>
</dbReference>
<evidence type="ECO:0000313" key="11">
    <source>
        <dbReference type="Proteomes" id="UP001146793"/>
    </source>
</evidence>
<dbReference type="PANTHER" id="PTHR34944:SF2">
    <property type="entry name" value="MITOCHONDRIAL IMPORT RECEPTOR SUBUNIT TOM7"/>
    <property type="match status" value="1"/>
</dbReference>
<keyword evidence="10" id="KW-0675">Receptor</keyword>
<evidence type="ECO:0000256" key="4">
    <source>
        <dbReference type="ARBA" id="ARBA00022692"/>
    </source>
</evidence>
<evidence type="ECO:0000256" key="6">
    <source>
        <dbReference type="ARBA" id="ARBA00022927"/>
    </source>
</evidence>
<dbReference type="InterPro" id="IPR012621">
    <property type="entry name" value="Tom7"/>
</dbReference>
<organism evidence="10 11">
    <name type="scientific">Anaeramoeba flamelloides</name>
    <dbReference type="NCBI Taxonomy" id="1746091"/>
    <lineage>
        <taxon>Eukaryota</taxon>
        <taxon>Metamonada</taxon>
        <taxon>Anaeramoebidae</taxon>
        <taxon>Anaeramoeba</taxon>
    </lineage>
</organism>
<evidence type="ECO:0000256" key="3">
    <source>
        <dbReference type="ARBA" id="ARBA00022448"/>
    </source>
</evidence>